<dbReference type="InterPro" id="IPR025924">
    <property type="entry name" value="YHYH_dom"/>
</dbReference>
<keyword evidence="1" id="KW-0732">Signal</keyword>
<protein>
    <submittedName>
        <fullName evidence="3">YHYH protein</fullName>
    </submittedName>
</protein>
<dbReference type="RefSeq" id="WP_226540612.1">
    <property type="nucleotide sequence ID" value="NZ_JAJAPW010000001.1"/>
</dbReference>
<keyword evidence="4" id="KW-1185">Reference proteome</keyword>
<feature type="signal peptide" evidence="1">
    <location>
        <begin position="1"/>
        <end position="19"/>
    </location>
</feature>
<accession>A0A9X1L2L8</accession>
<dbReference type="AlphaFoldDB" id="A0A9X1L2L8"/>
<dbReference type="Proteomes" id="UP001139199">
    <property type="component" value="Unassembled WGS sequence"/>
</dbReference>
<gene>
    <name evidence="3" type="ORF">LG649_02660</name>
</gene>
<dbReference type="Pfam" id="PF14240">
    <property type="entry name" value="YHYH"/>
    <property type="match status" value="1"/>
</dbReference>
<name>A0A9X1L2L8_9FLAO</name>
<evidence type="ECO:0000313" key="3">
    <source>
        <dbReference type="EMBL" id="MCB4797729.1"/>
    </source>
</evidence>
<feature type="domain" description="YHYH" evidence="2">
    <location>
        <begin position="162"/>
        <end position="273"/>
    </location>
</feature>
<sequence length="318" mass="34988">MIKLTHISLLLTICLIACKSSNTDIVSVNPEYFTTENVTVTKVPCELSDGTSTECYKIVTNGLATDHQMGPWCPENITDGAEAGGIWMNDGKVYNVDGEFIKNLSTFYNDSTWMMYTNDGKIIKTSTLEDCTNAATPDVGDAYRNFCVECLPSYLTDVSNTWYIPVTPVLQTETTKFKQGHGRPRPGEKRVPSTRGIALNGVEFSAPAPVNNILNAYTIAPFDDAGGHINIHQGYHYHIATTGISDRHTIAQNDNHGALIGYALDGFGIYELKDKDGNEPTDLDELRGHYDDVRGYHYHVDVAGTNNFINGLKGAYVL</sequence>
<evidence type="ECO:0000313" key="4">
    <source>
        <dbReference type="Proteomes" id="UP001139199"/>
    </source>
</evidence>
<comment type="caution">
    <text evidence="3">The sequence shown here is derived from an EMBL/GenBank/DDBJ whole genome shotgun (WGS) entry which is preliminary data.</text>
</comment>
<feature type="chain" id="PRO_5040923136" evidence="1">
    <location>
        <begin position="20"/>
        <end position="318"/>
    </location>
</feature>
<evidence type="ECO:0000259" key="2">
    <source>
        <dbReference type="Pfam" id="PF14240"/>
    </source>
</evidence>
<organism evidence="3 4">
    <name type="scientific">Neotamlana laminarinivorans</name>
    <dbReference type="NCBI Taxonomy" id="2883124"/>
    <lineage>
        <taxon>Bacteria</taxon>
        <taxon>Pseudomonadati</taxon>
        <taxon>Bacteroidota</taxon>
        <taxon>Flavobacteriia</taxon>
        <taxon>Flavobacteriales</taxon>
        <taxon>Flavobacteriaceae</taxon>
        <taxon>Neotamlana</taxon>
    </lineage>
</organism>
<proteinExistence type="predicted"/>
<evidence type="ECO:0000256" key="1">
    <source>
        <dbReference type="SAM" id="SignalP"/>
    </source>
</evidence>
<reference evidence="3" key="1">
    <citation type="submission" date="2021-10" db="EMBL/GenBank/DDBJ databases">
        <title>Tamlana sargassums sp. nov., and Tamlana laminarinivorans sp. nov., two new bacteria isolated from the brown alga.</title>
        <authorList>
            <person name="Li J."/>
        </authorList>
    </citation>
    <scope>NUCLEOTIDE SEQUENCE</scope>
    <source>
        <strain evidence="3">PT2-4</strain>
    </source>
</reference>
<dbReference type="EMBL" id="JAJAPW010000001">
    <property type="protein sequence ID" value="MCB4797729.1"/>
    <property type="molecule type" value="Genomic_DNA"/>
</dbReference>